<reference evidence="1 2" key="1">
    <citation type="journal article" date="2008" name="Nature">
        <title>The Trichoplax genome and the nature of placozoans.</title>
        <authorList>
            <person name="Srivastava M."/>
            <person name="Begovic E."/>
            <person name="Chapman J."/>
            <person name="Putnam N.H."/>
            <person name="Hellsten U."/>
            <person name="Kawashima T."/>
            <person name="Kuo A."/>
            <person name="Mitros T."/>
            <person name="Salamov A."/>
            <person name="Carpenter M.L."/>
            <person name="Signorovitch A.Y."/>
            <person name="Moreno M.A."/>
            <person name="Kamm K."/>
            <person name="Grimwood J."/>
            <person name="Schmutz J."/>
            <person name="Shapiro H."/>
            <person name="Grigoriev I.V."/>
            <person name="Buss L.W."/>
            <person name="Schierwater B."/>
            <person name="Dellaporta S.L."/>
            <person name="Rokhsar D.S."/>
        </authorList>
    </citation>
    <scope>NUCLEOTIDE SEQUENCE [LARGE SCALE GENOMIC DNA]</scope>
    <source>
        <strain evidence="1 2">Grell-BS-1999</strain>
    </source>
</reference>
<dbReference type="HOGENOM" id="CLU_304909_0_0_1"/>
<organism evidence="1 2">
    <name type="scientific">Trichoplax adhaerens</name>
    <name type="common">Trichoplax reptans</name>
    <dbReference type="NCBI Taxonomy" id="10228"/>
    <lineage>
        <taxon>Eukaryota</taxon>
        <taxon>Metazoa</taxon>
        <taxon>Placozoa</taxon>
        <taxon>Uniplacotomia</taxon>
        <taxon>Trichoplacea</taxon>
        <taxon>Trichoplacidae</taxon>
        <taxon>Trichoplax</taxon>
    </lineage>
</organism>
<evidence type="ECO:0000313" key="1">
    <source>
        <dbReference type="EMBL" id="EDV27561.1"/>
    </source>
</evidence>
<protein>
    <submittedName>
        <fullName evidence="1">Uncharacterized protein</fullName>
    </submittedName>
</protein>
<dbReference type="RefSeq" id="XP_002109395.1">
    <property type="nucleotide sequence ID" value="XM_002109359.1"/>
</dbReference>
<dbReference type="KEGG" id="tad:TRIADDRAFT_53378"/>
<dbReference type="GeneID" id="6750610"/>
<evidence type="ECO:0000313" key="2">
    <source>
        <dbReference type="Proteomes" id="UP000009022"/>
    </source>
</evidence>
<dbReference type="AlphaFoldDB" id="B3RP26"/>
<dbReference type="CTD" id="6750610"/>
<dbReference type="EMBL" id="DS985242">
    <property type="protein sequence ID" value="EDV27561.1"/>
    <property type="molecule type" value="Genomic_DNA"/>
</dbReference>
<gene>
    <name evidence="1" type="ORF">TRIADDRAFT_53378</name>
</gene>
<sequence length="974" mass="112244">MMHDNNFMQRLAAQLSSRILSSFKSVYYNQSSLELEKKLKDDEISDIAATIANDINSIVDVVWKQEKFIEKHCLERLVHAWICQELFTNQFPCNHAVTVGQANFRVKFPMLPKLDLNLYIAIVKNRRWELFLCESVNVVDESFAKKFLQAVITTFDKRDLINANHFIYKLFLLSLQEWKEITSKQNRLLILSKFPMWIQLVSSLGNDYLFNSNIGHEVVELIMDYCIALINLWIQQDAKQQSINSIPIEERYVAKDILTGLMLSSPAAKDSELKSKGLKVEDLKNISELCRQRQSTSYILHHDRDVVLQNLKSNICYDSPNGKYIYDVRPDRVAIFQQIKIALTFVLSTYEKILHYLSSWTTEDHFSSIKDKLLCVLLFNKWLFHNSTLSLDPKTEEIINNKLDGMPEKPLSETEVVAFIKDQNFINHSPSKEKIEITVMNEASLQSSLNEIEGTSLPSTDSIIWLLNNSSEWINVESSKIRVLKCFLQHGTLLASASNFIQLFDIAVKSNALNDYRNIDARTNFESGNQYFKEILLQSYQQLSLFEQTEVQVNALKTMETNRSAFINNGDWLEAELINLLNRIVVSDTSNEDANRTIFSTMSFLALTSPYIVIYQVLLAAVQQVNKSDPLIEDKSWNISILDESIPVTVKSLIHVDKLLQVVVLPYLNLHEHGGVGVITTLKLLNIAINFLDCNDDITWTSPILPILRRLCELLDNVRLIKDPNSAEICTLTANAMGRLTQILKMAMRNDEEPFVGFFQCCMASNSLKDFFTELLPICNGDEFGRIISTLMILLEKRIVVVSSEIMENVTNAKIKQRLTLSTIVRRVFDKVLQFYREEFVSNYCLGYIIKLYVQWMKNLCDVHLDECNRETDQVDQVNIMLQYLFDDVASITILLPECYQELSLSLLLEIIAVTELHSTKLENVILLASMGYDFVIVMSDFNDAMSSLCEKCNLREWKGVERMYLFVYVWFRE</sequence>
<dbReference type="Proteomes" id="UP000009022">
    <property type="component" value="Unassembled WGS sequence"/>
</dbReference>
<accession>B3RP26</accession>
<dbReference type="InParanoid" id="B3RP26"/>
<proteinExistence type="predicted"/>
<keyword evidence="2" id="KW-1185">Reference proteome</keyword>
<name>B3RP26_TRIAD</name>